<evidence type="ECO:0000313" key="3">
    <source>
        <dbReference type="Proteomes" id="UP000717364"/>
    </source>
</evidence>
<keyword evidence="3" id="KW-1185">Reference proteome</keyword>
<accession>A0A947DB92</accession>
<reference evidence="2" key="2">
    <citation type="journal article" date="2021" name="Mar. Drugs">
        <title>Genome Reduction and Secondary Metabolism of the Marine Sponge-Associated Cyanobacterium Leptothoe.</title>
        <authorList>
            <person name="Konstantinou D."/>
            <person name="Popin R.V."/>
            <person name="Fewer D.P."/>
            <person name="Sivonen K."/>
            <person name="Gkelis S."/>
        </authorList>
    </citation>
    <scope>NUCLEOTIDE SEQUENCE</scope>
    <source>
        <strain evidence="2">TAU-MAC 1115</strain>
    </source>
</reference>
<gene>
    <name evidence="2" type="ORF">IXB50_00290</name>
</gene>
<feature type="compositionally biased region" description="Polar residues" evidence="1">
    <location>
        <begin position="170"/>
        <end position="179"/>
    </location>
</feature>
<dbReference type="AlphaFoldDB" id="A0A947DB92"/>
<feature type="region of interest" description="Disordered" evidence="1">
    <location>
        <begin position="33"/>
        <end position="185"/>
    </location>
</feature>
<dbReference type="EMBL" id="JADOES010000001">
    <property type="protein sequence ID" value="MBT9313863.1"/>
    <property type="molecule type" value="Genomic_DNA"/>
</dbReference>
<feature type="compositionally biased region" description="Low complexity" evidence="1">
    <location>
        <begin position="100"/>
        <end position="144"/>
    </location>
</feature>
<comment type="caution">
    <text evidence="2">The sequence shown here is derived from an EMBL/GenBank/DDBJ whole genome shotgun (WGS) entry which is preliminary data.</text>
</comment>
<dbReference type="Proteomes" id="UP000717364">
    <property type="component" value="Unassembled WGS sequence"/>
</dbReference>
<organism evidence="2 3">
    <name type="scientific">Leptothoe spongobia TAU-MAC 1115</name>
    <dbReference type="NCBI Taxonomy" id="1967444"/>
    <lineage>
        <taxon>Bacteria</taxon>
        <taxon>Bacillati</taxon>
        <taxon>Cyanobacteriota</taxon>
        <taxon>Cyanophyceae</taxon>
        <taxon>Nodosilineales</taxon>
        <taxon>Cymatolegaceae</taxon>
        <taxon>Leptothoe</taxon>
        <taxon>Leptothoe spongobia</taxon>
    </lineage>
</organism>
<feature type="compositionally biased region" description="Low complexity" evidence="1">
    <location>
        <begin position="65"/>
        <end position="83"/>
    </location>
</feature>
<feature type="region of interest" description="Disordered" evidence="1">
    <location>
        <begin position="344"/>
        <end position="377"/>
    </location>
</feature>
<proteinExistence type="predicted"/>
<protein>
    <recommendedName>
        <fullName evidence="4">TonB C-terminal domain-containing protein</fullName>
    </recommendedName>
</protein>
<name>A0A947DB92_9CYAN</name>
<evidence type="ECO:0000256" key="1">
    <source>
        <dbReference type="SAM" id="MobiDB-lite"/>
    </source>
</evidence>
<evidence type="ECO:0008006" key="4">
    <source>
        <dbReference type="Google" id="ProtNLM"/>
    </source>
</evidence>
<evidence type="ECO:0000313" key="2">
    <source>
        <dbReference type="EMBL" id="MBT9313863.1"/>
    </source>
</evidence>
<reference evidence="2" key="1">
    <citation type="submission" date="2020-11" db="EMBL/GenBank/DDBJ databases">
        <authorList>
            <person name="Konstantinou D."/>
            <person name="Gkelis S."/>
            <person name="Popin R."/>
            <person name="Fewer D."/>
            <person name="Sivonen K."/>
        </authorList>
    </citation>
    <scope>NUCLEOTIDE SEQUENCE</scope>
    <source>
        <strain evidence="2">TAU-MAC 1115</strain>
    </source>
</reference>
<sequence length="377" mass="40040">MKLLFNPIFLLAAGLHAGLLLIPVAGGSSEGLVPAPDPEGESISVTRIPPKAAKPSAGQTVAPKATANRLATARPATTTQAPTGGKPGTDSNNQQKRSQARSQGGQQRSTSSGSSSNRGSNTGSRTTNNRSNSRNNRSNQTARNTPTPGLPDLPNNTNTGSDPVPVTVPTGESATQKPPTLTALRDGTDAKAVPRLLKDFLARLQYSLQETRDVATAEAQQAWLTTLEGQPDIQVSAIHELEKSLEISYPLMLEDNGPRQLYRCLSPLPKTGLVGIVVDATGEIATEPTLLRSSGYPFLNDIALGKIKDYSEFPDEAVQKIYAVPVEVKYNEDACVSLAKLGVASPETTTQPRTTPTPPEGSRNFLEEDNSPSPFRR</sequence>